<dbReference type="EMBL" id="CP024847">
    <property type="protein sequence ID" value="AUR52477.1"/>
    <property type="molecule type" value="Genomic_DNA"/>
</dbReference>
<organism evidence="3 4">
    <name type="scientific">Aquella oligotrophica</name>
    <dbReference type="NCBI Taxonomy" id="2067065"/>
    <lineage>
        <taxon>Bacteria</taxon>
        <taxon>Pseudomonadati</taxon>
        <taxon>Pseudomonadota</taxon>
        <taxon>Betaproteobacteria</taxon>
        <taxon>Neisseriales</taxon>
        <taxon>Neisseriaceae</taxon>
        <taxon>Aquella</taxon>
    </lineage>
</organism>
<dbReference type="KEGG" id="nba:CUN60_09260"/>
<dbReference type="HAMAP" id="MF_00048">
    <property type="entry name" value="UPF0102"/>
    <property type="match status" value="1"/>
</dbReference>
<dbReference type="GO" id="GO:0003676">
    <property type="term" value="F:nucleic acid binding"/>
    <property type="evidence" value="ECO:0007669"/>
    <property type="project" value="InterPro"/>
</dbReference>
<dbReference type="InterPro" id="IPR011335">
    <property type="entry name" value="Restrct_endonuc-II-like"/>
</dbReference>
<dbReference type="PANTHER" id="PTHR34039">
    <property type="entry name" value="UPF0102 PROTEIN YRAN"/>
    <property type="match status" value="1"/>
</dbReference>
<dbReference type="InterPro" id="IPR011856">
    <property type="entry name" value="tRNA_endonuc-like_dom_sf"/>
</dbReference>
<evidence type="ECO:0000256" key="2">
    <source>
        <dbReference type="HAMAP-Rule" id="MF_00048"/>
    </source>
</evidence>
<dbReference type="InterPro" id="IPR003509">
    <property type="entry name" value="UPF0102_YraN-like"/>
</dbReference>
<keyword evidence="4" id="KW-1185">Reference proteome</keyword>
<dbReference type="SUPFAM" id="SSF52980">
    <property type="entry name" value="Restriction endonuclease-like"/>
    <property type="match status" value="1"/>
</dbReference>
<evidence type="ECO:0000256" key="1">
    <source>
        <dbReference type="ARBA" id="ARBA00006738"/>
    </source>
</evidence>
<accession>A0A2I7N7P0</accession>
<dbReference type="NCBIfam" id="TIGR00252">
    <property type="entry name" value="YraN family protein"/>
    <property type="match status" value="1"/>
</dbReference>
<dbReference type="Proteomes" id="UP000236655">
    <property type="component" value="Chromosome"/>
</dbReference>
<dbReference type="OrthoDB" id="9794876at2"/>
<dbReference type="PANTHER" id="PTHR34039:SF1">
    <property type="entry name" value="UPF0102 PROTEIN YRAN"/>
    <property type="match status" value="1"/>
</dbReference>
<protein>
    <recommendedName>
        <fullName evidence="2">UPF0102 protein CUN60_09260</fullName>
    </recommendedName>
</protein>
<dbReference type="RefSeq" id="WP_102951768.1">
    <property type="nucleotide sequence ID" value="NZ_CP024847.1"/>
</dbReference>
<dbReference type="AlphaFoldDB" id="A0A2I7N7P0"/>
<reference evidence="4" key="1">
    <citation type="submission" date="2017-11" db="EMBL/GenBank/DDBJ databases">
        <authorList>
            <person name="Chan K.G."/>
            <person name="Lee L.S."/>
        </authorList>
    </citation>
    <scope>NUCLEOTIDE SEQUENCE [LARGE SCALE GENOMIC DNA]</scope>
    <source>
        <strain evidence="4">DSM 100970</strain>
    </source>
</reference>
<comment type="similarity">
    <text evidence="1 2">Belongs to the UPF0102 family.</text>
</comment>
<gene>
    <name evidence="3" type="ORF">CUN60_09260</name>
</gene>
<dbReference type="Gene3D" id="3.40.1350.10">
    <property type="match status" value="1"/>
</dbReference>
<sequence length="115" mass="13248">MVHQHRKIGNEGESLALEYLKKQGLSLIVANFNSRFGEIDLIMHDGDSYLFVEVKKRKLGLNHAIESINYSKQQKLVKTAQYFLLKLGRDVNCRFDAVVLDSDGRIEWLKNIITL</sequence>
<proteinExistence type="inferred from homology"/>
<name>A0A2I7N7P0_9NEIS</name>
<dbReference type="NCBIfam" id="NF009150">
    <property type="entry name" value="PRK12497.1-3"/>
    <property type="match status" value="1"/>
</dbReference>
<evidence type="ECO:0000313" key="3">
    <source>
        <dbReference type="EMBL" id="AUR52477.1"/>
    </source>
</evidence>
<dbReference type="Pfam" id="PF02021">
    <property type="entry name" value="UPF0102"/>
    <property type="match status" value="1"/>
</dbReference>
<evidence type="ECO:0000313" key="4">
    <source>
        <dbReference type="Proteomes" id="UP000236655"/>
    </source>
</evidence>